<reference evidence="6" key="1">
    <citation type="journal article" date="2019" name="Int. J. Syst. Evol. Microbiol.">
        <title>The Global Catalogue of Microorganisms (GCM) 10K type strain sequencing project: providing services to taxonomists for standard genome sequencing and annotation.</title>
        <authorList>
            <consortium name="The Broad Institute Genomics Platform"/>
            <consortium name="The Broad Institute Genome Sequencing Center for Infectious Disease"/>
            <person name="Wu L."/>
            <person name="Ma J."/>
        </authorList>
    </citation>
    <scope>NUCLEOTIDE SEQUENCE [LARGE SCALE GENOMIC DNA]</scope>
    <source>
        <strain evidence="6">IBRC-M 10908</strain>
    </source>
</reference>
<gene>
    <name evidence="3 5" type="primary">gcvH</name>
    <name evidence="5" type="ORF">ACFPET_03595</name>
</gene>
<keyword evidence="6" id="KW-1185">Reference proteome</keyword>
<comment type="caution">
    <text evidence="5">The sequence shown here is derived from an EMBL/GenBank/DDBJ whole genome shotgun (WGS) entry which is preliminary data.</text>
</comment>
<dbReference type="InterPro" id="IPR003016">
    <property type="entry name" value="2-oxoA_DH_lipoyl-BS"/>
</dbReference>
<dbReference type="InterPro" id="IPR017453">
    <property type="entry name" value="GCV_H_sub"/>
</dbReference>
<comment type="function">
    <text evidence="3">The glycine cleavage system catalyzes the degradation of glycine. The H protein shuttles the methylamine group of glycine from the P protein to the T protein.</text>
</comment>
<dbReference type="PANTHER" id="PTHR11715">
    <property type="entry name" value="GLYCINE CLEAVAGE SYSTEM H PROTEIN"/>
    <property type="match status" value="1"/>
</dbReference>
<comment type="cofactor">
    <cofactor evidence="3">
        <name>(R)-lipoate</name>
        <dbReference type="ChEBI" id="CHEBI:83088"/>
    </cofactor>
    <text evidence="3">Binds 1 lipoyl cofactor covalently.</text>
</comment>
<sequence length="127" mass="14069">MSEIPENLRYTKEHEWIEQRSEKVVRIGITDHAQDSLGDVVFVDLPEVGDEFDENDVVGEVESTKSVSDVYAPVKGSIAAVNEAVVADTETINKHPYTEGWLFEVELADDADLSELLDAAAYAKLTE</sequence>
<dbReference type="RefSeq" id="WP_380618011.1">
    <property type="nucleotide sequence ID" value="NZ_JBHSDK010000003.1"/>
</dbReference>
<dbReference type="Proteomes" id="UP001595823">
    <property type="component" value="Unassembled WGS sequence"/>
</dbReference>
<evidence type="ECO:0000259" key="4">
    <source>
        <dbReference type="PROSITE" id="PS50968"/>
    </source>
</evidence>
<evidence type="ECO:0000313" key="5">
    <source>
        <dbReference type="EMBL" id="MFC4334277.1"/>
    </source>
</evidence>
<dbReference type="PANTHER" id="PTHR11715:SF3">
    <property type="entry name" value="GLYCINE CLEAVAGE SYSTEM H PROTEIN-RELATED"/>
    <property type="match status" value="1"/>
</dbReference>
<evidence type="ECO:0000313" key="6">
    <source>
        <dbReference type="Proteomes" id="UP001595823"/>
    </source>
</evidence>
<dbReference type="HAMAP" id="MF_00272">
    <property type="entry name" value="GcvH"/>
    <property type="match status" value="1"/>
</dbReference>
<protein>
    <recommendedName>
        <fullName evidence="3">Glycine cleavage system H protein</fullName>
    </recommendedName>
</protein>
<dbReference type="PROSITE" id="PS00189">
    <property type="entry name" value="LIPOYL"/>
    <property type="match status" value="1"/>
</dbReference>
<dbReference type="InterPro" id="IPR011053">
    <property type="entry name" value="Single_hybrid_motif"/>
</dbReference>
<dbReference type="InterPro" id="IPR033753">
    <property type="entry name" value="GCV_H/Fam206"/>
</dbReference>
<dbReference type="Pfam" id="PF01597">
    <property type="entry name" value="GCV_H"/>
    <property type="match status" value="1"/>
</dbReference>
<dbReference type="InterPro" id="IPR000089">
    <property type="entry name" value="Biotin_lipoyl"/>
</dbReference>
<accession>A0ABV8TUZ2</accession>
<feature type="modified residue" description="N6-lipoyllysine" evidence="3">
    <location>
        <position position="65"/>
    </location>
</feature>
<proteinExistence type="inferred from homology"/>
<dbReference type="PROSITE" id="PS50968">
    <property type="entry name" value="BIOTINYL_LIPOYL"/>
    <property type="match status" value="1"/>
</dbReference>
<comment type="subunit">
    <text evidence="3">The glycine cleavage system is composed of four proteins: P, T, L and H.</text>
</comment>
<feature type="domain" description="Lipoyl-binding" evidence="4">
    <location>
        <begin position="24"/>
        <end position="106"/>
    </location>
</feature>
<dbReference type="NCBIfam" id="TIGR00527">
    <property type="entry name" value="gcvH"/>
    <property type="match status" value="1"/>
</dbReference>
<name>A0ABV8TUZ2_9ACTN</name>
<keyword evidence="2 3" id="KW-0450">Lipoyl</keyword>
<dbReference type="EMBL" id="JBHSDK010000003">
    <property type="protein sequence ID" value="MFC4334277.1"/>
    <property type="molecule type" value="Genomic_DNA"/>
</dbReference>
<dbReference type="InterPro" id="IPR002930">
    <property type="entry name" value="GCV_H"/>
</dbReference>
<dbReference type="SUPFAM" id="SSF51230">
    <property type="entry name" value="Single hybrid motif"/>
    <property type="match status" value="1"/>
</dbReference>
<dbReference type="CDD" id="cd06848">
    <property type="entry name" value="GCS_H"/>
    <property type="match status" value="1"/>
</dbReference>
<evidence type="ECO:0000256" key="3">
    <source>
        <dbReference type="HAMAP-Rule" id="MF_00272"/>
    </source>
</evidence>
<dbReference type="NCBIfam" id="NF002270">
    <property type="entry name" value="PRK01202.1"/>
    <property type="match status" value="1"/>
</dbReference>
<evidence type="ECO:0000256" key="1">
    <source>
        <dbReference type="ARBA" id="ARBA00009249"/>
    </source>
</evidence>
<organism evidence="5 6">
    <name type="scientific">Salininema proteolyticum</name>
    <dbReference type="NCBI Taxonomy" id="1607685"/>
    <lineage>
        <taxon>Bacteria</taxon>
        <taxon>Bacillati</taxon>
        <taxon>Actinomycetota</taxon>
        <taxon>Actinomycetes</taxon>
        <taxon>Glycomycetales</taxon>
        <taxon>Glycomycetaceae</taxon>
        <taxon>Salininema</taxon>
    </lineage>
</organism>
<dbReference type="Gene3D" id="2.40.50.100">
    <property type="match status" value="1"/>
</dbReference>
<evidence type="ECO:0000256" key="2">
    <source>
        <dbReference type="ARBA" id="ARBA00022823"/>
    </source>
</evidence>
<comment type="similarity">
    <text evidence="1 3">Belongs to the GcvH family.</text>
</comment>